<evidence type="ECO:0000313" key="1">
    <source>
        <dbReference type="EMBL" id="KAL3958703.1"/>
    </source>
</evidence>
<proteinExistence type="predicted"/>
<reference evidence="1" key="1">
    <citation type="submission" date="2024-12" db="EMBL/GenBank/DDBJ databases">
        <title>Comparative genomics and development of molecular markers within Purpureocillium lilacinum and among Purpureocillium species.</title>
        <authorList>
            <person name="Yeh Z.-Y."/>
            <person name="Ni N.-T."/>
            <person name="Lo P.-H."/>
            <person name="Mushyakhwo K."/>
            <person name="Lin C.-F."/>
            <person name="Nai Y.-S."/>
        </authorList>
    </citation>
    <scope>NUCLEOTIDE SEQUENCE</scope>
    <source>
        <strain evidence="1">NCHU-NPUST-175</strain>
    </source>
</reference>
<gene>
    <name evidence="1" type="ORF">ACCO45_006865</name>
</gene>
<comment type="caution">
    <text evidence="1">The sequence shown here is derived from an EMBL/GenBank/DDBJ whole genome shotgun (WGS) entry which is preliminary data.</text>
</comment>
<organism evidence="1 2">
    <name type="scientific">Purpureocillium lilacinum</name>
    <name type="common">Paecilomyces lilacinus</name>
    <dbReference type="NCBI Taxonomy" id="33203"/>
    <lineage>
        <taxon>Eukaryota</taxon>
        <taxon>Fungi</taxon>
        <taxon>Dikarya</taxon>
        <taxon>Ascomycota</taxon>
        <taxon>Pezizomycotina</taxon>
        <taxon>Sordariomycetes</taxon>
        <taxon>Hypocreomycetidae</taxon>
        <taxon>Hypocreales</taxon>
        <taxon>Ophiocordycipitaceae</taxon>
        <taxon>Purpureocillium</taxon>
    </lineage>
</organism>
<protein>
    <submittedName>
        <fullName evidence="1">Uncharacterized protein</fullName>
    </submittedName>
</protein>
<dbReference type="Proteomes" id="UP001638806">
    <property type="component" value="Unassembled WGS sequence"/>
</dbReference>
<accession>A0ACC4DTU5</accession>
<dbReference type="EMBL" id="JBGNUJ010000006">
    <property type="protein sequence ID" value="KAL3958703.1"/>
    <property type="molecule type" value="Genomic_DNA"/>
</dbReference>
<name>A0ACC4DTU5_PURLI</name>
<keyword evidence="2" id="KW-1185">Reference proteome</keyword>
<sequence length="459" mass="50147">MSAHHPHDAHLSSPGQGRYLSGPRSRSCAPAVLSSPRSTVRLARQLARYAKRQDHGTLVRGRGSEDLWFFHVKAALQRPVHGLHAEHQRSMFHGMPQTPRPKRTAPPNRRGMAPRWGQTHRDATSDQQQQCHTRVPFCKLSLAGPPPMGQVDVDGAGPAGKRGYAMADLHGPCWLAGFQVSLRNSPRDPMASCCHAACNHAWCPKAMPLAPGVDPSTMPLSAPQLAHRQGRHSWEADNAAQYLHVNWCLTPLPDLWLDNRARMFPLSSRPRPPDTSSCRLPVCRDHGASRVSYQWDCPGLRPSPCNCSAGVQVPCRTVQYSKGDGKMSRTSIQPGQPSMFQNEMRPGTQSEPATSQRKASPQRGSTGGGEGGGPHEDQPVSLTPPHCTGAGPGRQSQQSNTCRLFCLTTTRGRQATVPRVLLRFVPSDGVMENDCWGGKRCVLTRPFRRCGGIGHPPGR</sequence>
<evidence type="ECO:0000313" key="2">
    <source>
        <dbReference type="Proteomes" id="UP001638806"/>
    </source>
</evidence>